<dbReference type="PANTHER" id="PTHR24409">
    <property type="entry name" value="ZINC FINGER PROTEIN 142"/>
    <property type="match status" value="1"/>
</dbReference>
<dbReference type="SUPFAM" id="SSF57667">
    <property type="entry name" value="beta-beta-alpha zinc fingers"/>
    <property type="match status" value="2"/>
</dbReference>
<feature type="region of interest" description="Disordered" evidence="6">
    <location>
        <begin position="310"/>
        <end position="329"/>
    </location>
</feature>
<evidence type="ECO:0000259" key="7">
    <source>
        <dbReference type="PROSITE" id="PS50157"/>
    </source>
</evidence>
<name>A0A7S0ZG01_9RHOD</name>
<keyword evidence="4" id="KW-0862">Zinc</keyword>
<evidence type="ECO:0000256" key="2">
    <source>
        <dbReference type="ARBA" id="ARBA00022737"/>
    </source>
</evidence>
<evidence type="ECO:0000256" key="5">
    <source>
        <dbReference type="PROSITE-ProRule" id="PRU00042"/>
    </source>
</evidence>
<dbReference type="Pfam" id="PF00096">
    <property type="entry name" value="zf-C2H2"/>
    <property type="match status" value="2"/>
</dbReference>
<proteinExistence type="predicted"/>
<dbReference type="GO" id="GO:0008270">
    <property type="term" value="F:zinc ion binding"/>
    <property type="evidence" value="ECO:0007669"/>
    <property type="project" value="UniProtKB-KW"/>
</dbReference>
<dbReference type="GO" id="GO:0005634">
    <property type="term" value="C:nucleus"/>
    <property type="evidence" value="ECO:0007669"/>
    <property type="project" value="TreeGrafter"/>
</dbReference>
<keyword evidence="2" id="KW-0677">Repeat</keyword>
<organism evidence="8">
    <name type="scientific">Timspurckia oligopyrenoides</name>
    <dbReference type="NCBI Taxonomy" id="708627"/>
    <lineage>
        <taxon>Eukaryota</taxon>
        <taxon>Rhodophyta</taxon>
        <taxon>Bangiophyceae</taxon>
        <taxon>Porphyridiales</taxon>
        <taxon>Porphyridiaceae</taxon>
        <taxon>Timspurckia</taxon>
    </lineage>
</organism>
<evidence type="ECO:0000256" key="1">
    <source>
        <dbReference type="ARBA" id="ARBA00022723"/>
    </source>
</evidence>
<evidence type="ECO:0000256" key="3">
    <source>
        <dbReference type="ARBA" id="ARBA00022771"/>
    </source>
</evidence>
<dbReference type="GO" id="GO:0000977">
    <property type="term" value="F:RNA polymerase II transcription regulatory region sequence-specific DNA binding"/>
    <property type="evidence" value="ECO:0007669"/>
    <property type="project" value="TreeGrafter"/>
</dbReference>
<feature type="domain" description="C2H2-type" evidence="7">
    <location>
        <begin position="346"/>
        <end position="370"/>
    </location>
</feature>
<sequence>MEWLNSQLLEHHERNTIQTDDGCFTLPPNEEWIISVELDPGSLVLPDVRSSITNPDLVNSLIQSSPDNKSLVGKKRLFPSSMIALFVIERLFENKSWAFGTTLFDDEGNLLFANMTSSLYNLTKSQQSLDIDGFKVRSARFCMRRETGELFETYLLYNNLVCRLYWSNNMTQSSFSLYTPGRNGTLITKCILSSVLDCMFCRNRNSVVCQCMKPGLPLYIKPVDSITDLLDMYIQSTENKLMLRELYDSCGNLVDSALTVRLASATRTSQDSLPLFQALHRKTTKIFHHLNTSSVVSNLNLLLTNESNKQQHSSSFSDTHSPKKSSGFGYRITHHETRKKSHNEKFRCDKCNKVFTNGYNLRRHMNSVHSDGFHFVCGYTDCFKKFKLEANLKLHIKSVHLKQTQVECELCGSSFASLSNLNRHQREHHHHHHDQNQDKSLECFKCHKILSNAYNLTRHLKSCNYESTIQ</sequence>
<dbReference type="AlphaFoldDB" id="A0A7S0ZG01"/>
<dbReference type="PANTHER" id="PTHR24409:SF295">
    <property type="entry name" value="AZ2-RELATED"/>
    <property type="match status" value="1"/>
</dbReference>
<feature type="domain" description="C2H2-type" evidence="7">
    <location>
        <begin position="406"/>
        <end position="428"/>
    </location>
</feature>
<evidence type="ECO:0000256" key="6">
    <source>
        <dbReference type="SAM" id="MobiDB-lite"/>
    </source>
</evidence>
<evidence type="ECO:0000256" key="4">
    <source>
        <dbReference type="ARBA" id="ARBA00022833"/>
    </source>
</evidence>
<feature type="compositionally biased region" description="Polar residues" evidence="6">
    <location>
        <begin position="310"/>
        <end position="319"/>
    </location>
</feature>
<gene>
    <name evidence="8" type="ORF">TOLI1172_LOCUS4936</name>
</gene>
<feature type="domain" description="C2H2-type" evidence="7">
    <location>
        <begin position="375"/>
        <end position="405"/>
    </location>
</feature>
<keyword evidence="1" id="KW-0479">Metal-binding</keyword>
<dbReference type="GO" id="GO:0000981">
    <property type="term" value="F:DNA-binding transcription factor activity, RNA polymerase II-specific"/>
    <property type="evidence" value="ECO:0007669"/>
    <property type="project" value="TreeGrafter"/>
</dbReference>
<dbReference type="Gene3D" id="3.30.160.60">
    <property type="entry name" value="Classic Zinc Finger"/>
    <property type="match status" value="2"/>
</dbReference>
<reference evidence="8" key="1">
    <citation type="submission" date="2021-01" db="EMBL/GenBank/DDBJ databases">
        <authorList>
            <person name="Corre E."/>
            <person name="Pelletier E."/>
            <person name="Niang G."/>
            <person name="Scheremetjew M."/>
            <person name="Finn R."/>
            <person name="Kale V."/>
            <person name="Holt S."/>
            <person name="Cochrane G."/>
            <person name="Meng A."/>
            <person name="Brown T."/>
            <person name="Cohen L."/>
        </authorList>
    </citation>
    <scope>NUCLEOTIDE SEQUENCE</scope>
    <source>
        <strain evidence="8">CCMP3278</strain>
    </source>
</reference>
<dbReference type="SMART" id="SM00355">
    <property type="entry name" value="ZnF_C2H2"/>
    <property type="match status" value="4"/>
</dbReference>
<dbReference type="PROSITE" id="PS00028">
    <property type="entry name" value="ZINC_FINGER_C2H2_1"/>
    <property type="match status" value="2"/>
</dbReference>
<dbReference type="Pfam" id="PF13894">
    <property type="entry name" value="zf-C2H2_4"/>
    <property type="match status" value="1"/>
</dbReference>
<dbReference type="InterPro" id="IPR036236">
    <property type="entry name" value="Znf_C2H2_sf"/>
</dbReference>
<dbReference type="EMBL" id="HBFP01006900">
    <property type="protein sequence ID" value="CAD8820544.1"/>
    <property type="molecule type" value="Transcribed_RNA"/>
</dbReference>
<accession>A0A7S0ZG01</accession>
<evidence type="ECO:0000313" key="8">
    <source>
        <dbReference type="EMBL" id="CAD8820544.1"/>
    </source>
</evidence>
<protein>
    <recommendedName>
        <fullName evidence="7">C2H2-type domain-containing protein</fullName>
    </recommendedName>
</protein>
<dbReference type="InterPro" id="IPR013087">
    <property type="entry name" value="Znf_C2H2_type"/>
</dbReference>
<keyword evidence="3 5" id="KW-0863">Zinc-finger</keyword>
<dbReference type="PROSITE" id="PS50157">
    <property type="entry name" value="ZINC_FINGER_C2H2_2"/>
    <property type="match status" value="3"/>
</dbReference>